<keyword evidence="10" id="KW-1185">Reference proteome</keyword>
<reference evidence="9 10" key="1">
    <citation type="submission" date="2016-10" db="EMBL/GenBank/DDBJ databases">
        <title>Description of Gloeomargarita lithophora gen. nov., sp. nov., a thylakoid-bearing basal-branching cyanobacterium with intracellular carbonates, and proposal for Gloeomargaritales ord. nov.</title>
        <authorList>
            <person name="Moreira D."/>
            <person name="Tavera R."/>
            <person name="Benzerara K."/>
            <person name="Skouri-Panet F."/>
            <person name="Couradeau E."/>
            <person name="Gerard E."/>
            <person name="Loussert C."/>
            <person name="Novelo E."/>
            <person name="Zivanovic Y."/>
            <person name="Lopez-Garcia P."/>
        </authorList>
    </citation>
    <scope>NUCLEOTIDE SEQUENCE [LARGE SCALE GENOMIC DNA]</scope>
    <source>
        <strain evidence="9 10">D10</strain>
    </source>
</reference>
<dbReference type="PROSITE" id="PS00840">
    <property type="entry name" value="SUMT_2"/>
    <property type="match status" value="1"/>
</dbReference>
<evidence type="ECO:0000256" key="6">
    <source>
        <dbReference type="ARBA" id="ARBA00022691"/>
    </source>
</evidence>
<comment type="pathway">
    <text evidence="1">Cofactor biosynthesis; adenosylcobalamin biosynthesis.</text>
</comment>
<dbReference type="Pfam" id="PF00590">
    <property type="entry name" value="TP_methylase"/>
    <property type="match status" value="1"/>
</dbReference>
<evidence type="ECO:0000313" key="9">
    <source>
        <dbReference type="EMBL" id="APB33759.1"/>
    </source>
</evidence>
<dbReference type="OrthoDB" id="9815856at2"/>
<dbReference type="Proteomes" id="UP000180235">
    <property type="component" value="Chromosome"/>
</dbReference>
<dbReference type="AlphaFoldDB" id="A0A1J0ACW9"/>
<dbReference type="InterPro" id="IPR006362">
    <property type="entry name" value="Cbl_synth_CobM/CibF"/>
</dbReference>
<evidence type="ECO:0000313" key="10">
    <source>
        <dbReference type="Proteomes" id="UP000180235"/>
    </source>
</evidence>
<evidence type="ECO:0000256" key="2">
    <source>
        <dbReference type="ARBA" id="ARBA00005879"/>
    </source>
</evidence>
<dbReference type="InterPro" id="IPR014777">
    <property type="entry name" value="4pyrrole_Mease_sub1"/>
</dbReference>
<evidence type="ECO:0000259" key="8">
    <source>
        <dbReference type="Pfam" id="PF00590"/>
    </source>
</evidence>
<dbReference type="STRING" id="1188229.GlitD10_1438"/>
<dbReference type="PROSITE" id="PS00839">
    <property type="entry name" value="SUMT_1"/>
    <property type="match status" value="1"/>
</dbReference>
<dbReference type="RefSeq" id="WP_071454299.1">
    <property type="nucleotide sequence ID" value="NZ_CP017675.1"/>
</dbReference>
<dbReference type="EC" id="2.1.1.133" evidence="9"/>
<dbReference type="Gene3D" id="3.30.950.10">
    <property type="entry name" value="Methyltransferase, Cobalt-precorrin-4 Transmethylase, Domain 2"/>
    <property type="match status" value="1"/>
</dbReference>
<evidence type="ECO:0000256" key="1">
    <source>
        <dbReference type="ARBA" id="ARBA00004953"/>
    </source>
</evidence>
<evidence type="ECO:0000256" key="5">
    <source>
        <dbReference type="ARBA" id="ARBA00022679"/>
    </source>
</evidence>
<proteinExistence type="inferred from homology"/>
<dbReference type="UniPathway" id="UPA00148"/>
<name>A0A1J0ACW9_9CYAN</name>
<gene>
    <name evidence="9" type="primary">cbiF</name>
    <name evidence="9" type="ORF">GlitD10_1438</name>
</gene>
<dbReference type="PANTHER" id="PTHR45790:SF4">
    <property type="entry name" value="COBALT-PRECORRIN-4 C(11)-METHYLTRANSFERASE"/>
    <property type="match status" value="1"/>
</dbReference>
<dbReference type="EMBL" id="CP017675">
    <property type="protein sequence ID" value="APB33759.1"/>
    <property type="molecule type" value="Genomic_DNA"/>
</dbReference>
<dbReference type="NCBIfam" id="TIGR01465">
    <property type="entry name" value="cobM_cbiF"/>
    <property type="match status" value="1"/>
</dbReference>
<keyword evidence="5 7" id="KW-0808">Transferase</keyword>
<dbReference type="InterPro" id="IPR035996">
    <property type="entry name" value="4pyrrol_Methylase_sf"/>
</dbReference>
<dbReference type="SUPFAM" id="SSF53790">
    <property type="entry name" value="Tetrapyrrole methylase"/>
    <property type="match status" value="1"/>
</dbReference>
<keyword evidence="4 7" id="KW-0489">Methyltransferase</keyword>
<dbReference type="GO" id="GO:0032259">
    <property type="term" value="P:methylation"/>
    <property type="evidence" value="ECO:0007669"/>
    <property type="project" value="UniProtKB-KW"/>
</dbReference>
<protein>
    <submittedName>
        <fullName evidence="9">Precorrin-4 C11-methyltransferase</fullName>
        <ecNumber evidence="9">2.1.1.133</ecNumber>
    </submittedName>
</protein>
<dbReference type="CDD" id="cd11641">
    <property type="entry name" value="Precorrin-4_C11-MT"/>
    <property type="match status" value="1"/>
</dbReference>
<dbReference type="Gene3D" id="3.40.1010.10">
    <property type="entry name" value="Cobalt-precorrin-4 Transmethylase, Domain 1"/>
    <property type="match status" value="1"/>
</dbReference>
<dbReference type="PANTHER" id="PTHR45790">
    <property type="entry name" value="SIROHEME SYNTHASE-RELATED"/>
    <property type="match status" value="1"/>
</dbReference>
<dbReference type="InterPro" id="IPR050161">
    <property type="entry name" value="Siro_Cobalamin_biosynth"/>
</dbReference>
<comment type="similarity">
    <text evidence="2 7">Belongs to the precorrin methyltransferase family.</text>
</comment>
<dbReference type="GO" id="GO:0046026">
    <property type="term" value="F:precorrin-4 C11-methyltransferase activity"/>
    <property type="evidence" value="ECO:0007669"/>
    <property type="project" value="UniProtKB-EC"/>
</dbReference>
<dbReference type="GO" id="GO:0009236">
    <property type="term" value="P:cobalamin biosynthetic process"/>
    <property type="evidence" value="ECO:0007669"/>
    <property type="project" value="UniProtKB-UniPathway"/>
</dbReference>
<dbReference type="InterPro" id="IPR003043">
    <property type="entry name" value="Uropor_MeTrfase_CS"/>
</dbReference>
<keyword evidence="6" id="KW-0949">S-adenosyl-L-methionine</keyword>
<sequence>MKIYLVGAGPGDPELLTVRAERLIKTADVVVYADSLVPPGIVALTRPDCERIATKSLTLEAILPVMIERVKAGKLVLRLHSGDLSLYGAIHEQIHALEQAGIGVEIIPGVGAMQLAAARLTTEWTVPELVQTVILTRTAGVTPMPENLADLAAHRATLGLYLSARLVDTAQAELQKHYPADTLVAVCHRLGWPQEQIWLVPLDQMAALTHRENLTRTALYVISPVFGAGAARSHLYHPEHRHLFRP</sequence>
<accession>A0A1J0ACW9</accession>
<evidence type="ECO:0000256" key="4">
    <source>
        <dbReference type="ARBA" id="ARBA00022603"/>
    </source>
</evidence>
<dbReference type="InterPro" id="IPR000878">
    <property type="entry name" value="4pyrrol_Mease"/>
</dbReference>
<feature type="domain" description="Tetrapyrrole methylase" evidence="8">
    <location>
        <begin position="2"/>
        <end position="205"/>
    </location>
</feature>
<evidence type="ECO:0000256" key="3">
    <source>
        <dbReference type="ARBA" id="ARBA00022573"/>
    </source>
</evidence>
<keyword evidence="3" id="KW-0169">Cobalamin biosynthesis</keyword>
<dbReference type="InterPro" id="IPR014776">
    <property type="entry name" value="4pyrrole_Mease_sub2"/>
</dbReference>
<dbReference type="KEGG" id="glt:GlitD10_1438"/>
<organism evidence="9 10">
    <name type="scientific">Gloeomargarita lithophora Alchichica-D10</name>
    <dbReference type="NCBI Taxonomy" id="1188229"/>
    <lineage>
        <taxon>Bacteria</taxon>
        <taxon>Bacillati</taxon>
        <taxon>Cyanobacteriota</taxon>
        <taxon>Cyanophyceae</taxon>
        <taxon>Gloeomargaritales</taxon>
        <taxon>Gloeomargaritaceae</taxon>
        <taxon>Gloeomargarita</taxon>
    </lineage>
</organism>
<evidence type="ECO:0000256" key="7">
    <source>
        <dbReference type="RuleBase" id="RU003960"/>
    </source>
</evidence>